<dbReference type="EMBL" id="UOED01000068">
    <property type="protein sequence ID" value="VAV91554.1"/>
    <property type="molecule type" value="Genomic_DNA"/>
</dbReference>
<keyword evidence="2 3" id="KW-0560">Oxidoreductase</keyword>
<dbReference type="InterPro" id="IPR036291">
    <property type="entry name" value="NAD(P)-bd_dom_sf"/>
</dbReference>
<dbReference type="NCBIfam" id="NF009466">
    <property type="entry name" value="PRK12826.1-2"/>
    <property type="match status" value="1"/>
</dbReference>
<proteinExistence type="inferred from homology"/>
<reference evidence="3" key="1">
    <citation type="submission" date="2018-06" db="EMBL/GenBank/DDBJ databases">
        <authorList>
            <person name="Zhirakovskaya E."/>
        </authorList>
    </citation>
    <scope>NUCLEOTIDE SEQUENCE</scope>
</reference>
<gene>
    <name evidence="3" type="ORF">MNBD_ALPHA02-2538</name>
</gene>
<dbReference type="FunFam" id="3.40.50.720:FF:000173">
    <property type="entry name" value="3-oxoacyl-[acyl-carrier protein] reductase"/>
    <property type="match status" value="1"/>
</dbReference>
<evidence type="ECO:0000313" key="3">
    <source>
        <dbReference type="EMBL" id="VAV91554.1"/>
    </source>
</evidence>
<dbReference type="PROSITE" id="PS00061">
    <property type="entry name" value="ADH_SHORT"/>
    <property type="match status" value="1"/>
</dbReference>
<protein>
    <submittedName>
        <fullName evidence="3">3-oxoacyl-[acyl-carrier protein] reductase</fullName>
        <ecNumber evidence="3">1.1.1.100</ecNumber>
    </submittedName>
</protein>
<dbReference type="SUPFAM" id="SSF51735">
    <property type="entry name" value="NAD(P)-binding Rossmann-fold domains"/>
    <property type="match status" value="1"/>
</dbReference>
<dbReference type="PRINTS" id="PR00081">
    <property type="entry name" value="GDHRDH"/>
</dbReference>
<evidence type="ECO:0000256" key="1">
    <source>
        <dbReference type="ARBA" id="ARBA00006484"/>
    </source>
</evidence>
<dbReference type="NCBIfam" id="NF005559">
    <property type="entry name" value="PRK07231.1"/>
    <property type="match status" value="1"/>
</dbReference>
<organism evidence="3">
    <name type="scientific">hydrothermal vent metagenome</name>
    <dbReference type="NCBI Taxonomy" id="652676"/>
    <lineage>
        <taxon>unclassified sequences</taxon>
        <taxon>metagenomes</taxon>
        <taxon>ecological metagenomes</taxon>
    </lineage>
</organism>
<name>A0A3B0RDY5_9ZZZZ</name>
<dbReference type="PANTHER" id="PTHR42760">
    <property type="entry name" value="SHORT-CHAIN DEHYDROGENASES/REDUCTASES FAMILY MEMBER"/>
    <property type="match status" value="1"/>
</dbReference>
<dbReference type="Gene3D" id="3.40.50.720">
    <property type="entry name" value="NAD(P)-binding Rossmann-like Domain"/>
    <property type="match status" value="1"/>
</dbReference>
<accession>A0A3B0RDY5</accession>
<evidence type="ECO:0000256" key="2">
    <source>
        <dbReference type="ARBA" id="ARBA00023002"/>
    </source>
</evidence>
<dbReference type="InterPro" id="IPR002347">
    <property type="entry name" value="SDR_fam"/>
</dbReference>
<dbReference type="InterPro" id="IPR020904">
    <property type="entry name" value="Sc_DH/Rdtase_CS"/>
</dbReference>
<dbReference type="PRINTS" id="PR00080">
    <property type="entry name" value="SDRFAMILY"/>
</dbReference>
<dbReference type="AlphaFoldDB" id="A0A3B0RDY5"/>
<dbReference type="Pfam" id="PF13561">
    <property type="entry name" value="adh_short_C2"/>
    <property type="match status" value="1"/>
</dbReference>
<sequence>MLKRLQDKIAVVTGAGQGIGAAIAKRLSSEGAKLVLVDINEDCLTNISGELDTEVLCVGADISKKTQVFAMIEQAKDTFGTVDILVNNAGIIRDGFLAKLSEDDWDKVLEVNLKGPFLCCQAVFDTMKAQNSGKIVNIVSRSWLGNIGQANYSASKGGLVSLTRTLALELARFQINVNAVAPGLIETPMTRSMPEQARERLLRMQPTGKMGSVDDIAAAVAFLSSHDATFINGQILHVDGGKSCGLLSL</sequence>
<dbReference type="EC" id="1.1.1.100" evidence="3"/>
<dbReference type="GO" id="GO:0004316">
    <property type="term" value="F:3-oxoacyl-[acyl-carrier-protein] reductase (NADPH) activity"/>
    <property type="evidence" value="ECO:0007669"/>
    <property type="project" value="UniProtKB-EC"/>
</dbReference>
<dbReference type="PANTHER" id="PTHR42760:SF133">
    <property type="entry name" value="3-OXOACYL-[ACYL-CARRIER-PROTEIN] REDUCTASE"/>
    <property type="match status" value="1"/>
</dbReference>
<comment type="similarity">
    <text evidence="1">Belongs to the short-chain dehydrogenases/reductases (SDR) family.</text>
</comment>